<proteinExistence type="predicted"/>
<dbReference type="EMBL" id="JACAGK010000044">
    <property type="protein sequence ID" value="MDM1049373.1"/>
    <property type="molecule type" value="Genomic_DNA"/>
</dbReference>
<evidence type="ECO:0000313" key="2">
    <source>
        <dbReference type="EMBL" id="MDM1049373.1"/>
    </source>
</evidence>
<name>A0ABT7NQY0_9SPHI</name>
<dbReference type="RefSeq" id="WP_286651815.1">
    <property type="nucleotide sequence ID" value="NZ_JACAGK010000044.1"/>
</dbReference>
<evidence type="ECO:0008006" key="4">
    <source>
        <dbReference type="Google" id="ProtNLM"/>
    </source>
</evidence>
<sequence length="133" mass="14268">MAEDKKEVKGAAAATPTPSQGEGTQAELVNHVVTESDLKHNPELAKNNIKVGDTVQLPADVKEKADARAKTEAAAKAKKAEEKASKASRKYLVVSPFADKDNFGKKWGEGDDVSHFSQERLQAAINRGLVKEG</sequence>
<accession>A0ABT7NQY0</accession>
<keyword evidence="3" id="KW-1185">Reference proteome</keyword>
<protein>
    <recommendedName>
        <fullName evidence="4">LysM domain-containing protein</fullName>
    </recommendedName>
</protein>
<evidence type="ECO:0000313" key="3">
    <source>
        <dbReference type="Proteomes" id="UP001170954"/>
    </source>
</evidence>
<evidence type="ECO:0000256" key="1">
    <source>
        <dbReference type="SAM" id="MobiDB-lite"/>
    </source>
</evidence>
<reference evidence="2" key="2">
    <citation type="journal article" date="2022" name="Sci. Total Environ.">
        <title>Prevalence, transmission, and molecular epidemiology of tet(X)-positive bacteria among humans, animals, and environmental niches in China: An epidemiological, and genomic-based study.</title>
        <authorList>
            <person name="Dong N."/>
            <person name="Zeng Y."/>
            <person name="Cai C."/>
            <person name="Sun C."/>
            <person name="Lu J."/>
            <person name="Liu C."/>
            <person name="Zhou H."/>
            <person name="Sun Q."/>
            <person name="Shu L."/>
            <person name="Wang H."/>
            <person name="Wang Y."/>
            <person name="Wang S."/>
            <person name="Wu C."/>
            <person name="Chan E.W."/>
            <person name="Chen G."/>
            <person name="Shen Z."/>
            <person name="Chen S."/>
            <person name="Zhang R."/>
        </authorList>
    </citation>
    <scope>NUCLEOTIDE SEQUENCE</scope>
    <source>
        <strain evidence="2">R1692</strain>
    </source>
</reference>
<organism evidence="2 3">
    <name type="scientific">Sphingobacterium hotanense</name>
    <dbReference type="NCBI Taxonomy" id="649196"/>
    <lineage>
        <taxon>Bacteria</taxon>
        <taxon>Pseudomonadati</taxon>
        <taxon>Bacteroidota</taxon>
        <taxon>Sphingobacteriia</taxon>
        <taxon>Sphingobacteriales</taxon>
        <taxon>Sphingobacteriaceae</taxon>
        <taxon>Sphingobacterium</taxon>
    </lineage>
</organism>
<gene>
    <name evidence="2" type="ORF">HX018_14110</name>
</gene>
<reference evidence="2" key="1">
    <citation type="submission" date="2020-06" db="EMBL/GenBank/DDBJ databases">
        <authorList>
            <person name="Dong N."/>
        </authorList>
    </citation>
    <scope>NUCLEOTIDE SEQUENCE</scope>
    <source>
        <strain evidence="2">R1692</strain>
    </source>
</reference>
<comment type="caution">
    <text evidence="2">The sequence shown here is derived from an EMBL/GenBank/DDBJ whole genome shotgun (WGS) entry which is preliminary data.</text>
</comment>
<dbReference type="Proteomes" id="UP001170954">
    <property type="component" value="Unassembled WGS sequence"/>
</dbReference>
<feature type="region of interest" description="Disordered" evidence="1">
    <location>
        <begin position="1"/>
        <end position="25"/>
    </location>
</feature>